<dbReference type="EMBL" id="BAABKK010000029">
    <property type="protein sequence ID" value="GAA5199165.1"/>
    <property type="molecule type" value="Genomic_DNA"/>
</dbReference>
<evidence type="ECO:0000313" key="3">
    <source>
        <dbReference type="Proteomes" id="UP001500200"/>
    </source>
</evidence>
<sequence length="86" mass="8624">MDEAQGSGESVHQHDPTASPGRRSDPGDAAVLARLAMAEKESAKVGACPAMNASDSPGHWAGYAGKEMGVIASCSSQSLAPEAVTA</sequence>
<evidence type="ECO:0000313" key="2">
    <source>
        <dbReference type="EMBL" id="GAA5199165.1"/>
    </source>
</evidence>
<gene>
    <name evidence="2" type="ORF">GCM10023346_38240</name>
</gene>
<comment type="caution">
    <text evidence="2">The sequence shown here is derived from an EMBL/GenBank/DDBJ whole genome shotgun (WGS) entry which is preliminary data.</text>
</comment>
<evidence type="ECO:0000256" key="1">
    <source>
        <dbReference type="SAM" id="MobiDB-lite"/>
    </source>
</evidence>
<accession>A0ABP9SQ30</accession>
<feature type="region of interest" description="Disordered" evidence="1">
    <location>
        <begin position="1"/>
        <end position="28"/>
    </location>
</feature>
<reference evidence="3" key="1">
    <citation type="journal article" date="2019" name="Int. J. Syst. Evol. Microbiol.">
        <title>The Global Catalogue of Microorganisms (GCM) 10K type strain sequencing project: providing services to taxonomists for standard genome sequencing and annotation.</title>
        <authorList>
            <consortium name="The Broad Institute Genomics Platform"/>
            <consortium name="The Broad Institute Genome Sequencing Center for Infectious Disease"/>
            <person name="Wu L."/>
            <person name="Ma J."/>
        </authorList>
    </citation>
    <scope>NUCLEOTIDE SEQUENCE [LARGE SCALE GENOMIC DNA]</scope>
    <source>
        <strain evidence="3">JCM 18514</strain>
    </source>
</reference>
<dbReference type="Proteomes" id="UP001500200">
    <property type="component" value="Unassembled WGS sequence"/>
</dbReference>
<protein>
    <submittedName>
        <fullName evidence="2">Uncharacterized protein</fullName>
    </submittedName>
</protein>
<proteinExistence type="predicted"/>
<name>A0ABP9SQ30_9MICC</name>
<keyword evidence="3" id="KW-1185">Reference proteome</keyword>
<organism evidence="2 3">
    <name type="scientific">Arthrobacter gyeryongensis</name>
    <dbReference type="NCBI Taxonomy" id="1650592"/>
    <lineage>
        <taxon>Bacteria</taxon>
        <taxon>Bacillati</taxon>
        <taxon>Actinomycetota</taxon>
        <taxon>Actinomycetes</taxon>
        <taxon>Micrococcales</taxon>
        <taxon>Micrococcaceae</taxon>
        <taxon>Arthrobacter</taxon>
    </lineage>
</organism>